<dbReference type="Proteomes" id="UP000077202">
    <property type="component" value="Unassembled WGS sequence"/>
</dbReference>
<gene>
    <name evidence="2" type="ORF">AXG93_2490s1590</name>
</gene>
<dbReference type="EMBL" id="LVLJ01001741">
    <property type="protein sequence ID" value="OAE28368.1"/>
    <property type="molecule type" value="Genomic_DNA"/>
</dbReference>
<feature type="compositionally biased region" description="Basic and acidic residues" evidence="1">
    <location>
        <begin position="44"/>
        <end position="70"/>
    </location>
</feature>
<comment type="caution">
    <text evidence="2">The sequence shown here is derived from an EMBL/GenBank/DDBJ whole genome shotgun (WGS) entry which is preliminary data.</text>
</comment>
<feature type="compositionally biased region" description="Basic and acidic residues" evidence="1">
    <location>
        <begin position="127"/>
        <end position="140"/>
    </location>
</feature>
<feature type="compositionally biased region" description="Basic and acidic residues" evidence="1">
    <location>
        <begin position="99"/>
        <end position="113"/>
    </location>
</feature>
<accession>A0A176W5Q3</accession>
<feature type="compositionally biased region" description="Basic residues" evidence="1">
    <location>
        <begin position="71"/>
        <end position="82"/>
    </location>
</feature>
<reference evidence="2" key="1">
    <citation type="submission" date="2016-03" db="EMBL/GenBank/DDBJ databases">
        <title>Mechanisms controlling the formation of the plant cell surface in tip-growing cells are functionally conserved among land plants.</title>
        <authorList>
            <person name="Honkanen S."/>
            <person name="Jones V.A."/>
            <person name="Morieri G."/>
            <person name="Champion C."/>
            <person name="Hetherington A.J."/>
            <person name="Kelly S."/>
            <person name="Saint-Marcoux D."/>
            <person name="Proust H."/>
            <person name="Prescott H."/>
            <person name="Dolan L."/>
        </authorList>
    </citation>
    <scope>NUCLEOTIDE SEQUENCE [LARGE SCALE GENOMIC DNA]</scope>
    <source>
        <tissue evidence="2">Whole gametophyte</tissue>
    </source>
</reference>
<protein>
    <submittedName>
        <fullName evidence="2">Uncharacterized protein</fullName>
    </submittedName>
</protein>
<evidence type="ECO:0000313" key="3">
    <source>
        <dbReference type="Proteomes" id="UP000077202"/>
    </source>
</evidence>
<sequence length="140" mass="15164">MPAQSRERYAGAGAGSSSGRILELCLSRVEGGGEEEEEEVEAGESERMKGAGAPRRERSGGRDEVVERKGQMRKKRAARRLLRISGSSRPVLSPPTRPSRTDSSDKPATDKAVDNGSSGRRGQPAPHPDDFRGHIRDRDA</sequence>
<proteinExistence type="predicted"/>
<feature type="compositionally biased region" description="Acidic residues" evidence="1">
    <location>
        <begin position="32"/>
        <end position="43"/>
    </location>
</feature>
<organism evidence="2 3">
    <name type="scientific">Marchantia polymorpha subsp. ruderalis</name>
    <dbReference type="NCBI Taxonomy" id="1480154"/>
    <lineage>
        <taxon>Eukaryota</taxon>
        <taxon>Viridiplantae</taxon>
        <taxon>Streptophyta</taxon>
        <taxon>Embryophyta</taxon>
        <taxon>Marchantiophyta</taxon>
        <taxon>Marchantiopsida</taxon>
        <taxon>Marchantiidae</taxon>
        <taxon>Marchantiales</taxon>
        <taxon>Marchantiaceae</taxon>
        <taxon>Marchantia</taxon>
    </lineage>
</organism>
<evidence type="ECO:0000256" key="1">
    <source>
        <dbReference type="SAM" id="MobiDB-lite"/>
    </source>
</evidence>
<keyword evidence="3" id="KW-1185">Reference proteome</keyword>
<feature type="region of interest" description="Disordered" evidence="1">
    <location>
        <begin position="1"/>
        <end position="140"/>
    </location>
</feature>
<evidence type="ECO:0000313" key="2">
    <source>
        <dbReference type="EMBL" id="OAE28368.1"/>
    </source>
</evidence>
<dbReference type="AlphaFoldDB" id="A0A176W5Q3"/>
<name>A0A176W5Q3_MARPO</name>